<keyword evidence="4" id="KW-1133">Transmembrane helix</keyword>
<evidence type="ECO:0000256" key="4">
    <source>
        <dbReference type="ARBA" id="ARBA00022989"/>
    </source>
</evidence>
<dbReference type="PANTHER" id="PTHR14409">
    <property type="entry name" value="MANNOSIDASE, BETA A, LYSOSOMAL-LIKE, MANBAL PROTEIN"/>
    <property type="match status" value="1"/>
</dbReference>
<keyword evidence="3" id="KW-0812">Transmembrane</keyword>
<dbReference type="InterPro" id="IPR009621">
    <property type="entry name" value="UPF0239"/>
</dbReference>
<sequence length="69" mass="8083">MMAEMDFSSPEIAEFTVMENVLHYELFFEAIFQLTCVSAIIISISKSYKTDNKEERLSLQILRMTRVQD</sequence>
<name>A0A669P9H7_PHACC</name>
<evidence type="ECO:0000256" key="5">
    <source>
        <dbReference type="ARBA" id="ARBA00023136"/>
    </source>
</evidence>
<keyword evidence="5" id="KW-0472">Membrane</keyword>
<organism evidence="6 7">
    <name type="scientific">Phasianus colchicus</name>
    <name type="common">Common pheasant</name>
    <dbReference type="NCBI Taxonomy" id="9054"/>
    <lineage>
        <taxon>Eukaryota</taxon>
        <taxon>Metazoa</taxon>
        <taxon>Chordata</taxon>
        <taxon>Craniata</taxon>
        <taxon>Vertebrata</taxon>
        <taxon>Euteleostomi</taxon>
        <taxon>Archelosauria</taxon>
        <taxon>Archosauria</taxon>
        <taxon>Dinosauria</taxon>
        <taxon>Saurischia</taxon>
        <taxon>Theropoda</taxon>
        <taxon>Coelurosauria</taxon>
        <taxon>Aves</taxon>
        <taxon>Neognathae</taxon>
        <taxon>Galloanserae</taxon>
        <taxon>Galliformes</taxon>
        <taxon>Phasianidae</taxon>
        <taxon>Phasianinae</taxon>
        <taxon>Phasianus</taxon>
    </lineage>
</organism>
<dbReference type="Pfam" id="PF06783">
    <property type="entry name" value="UPF0239"/>
    <property type="match status" value="1"/>
</dbReference>
<evidence type="ECO:0000313" key="7">
    <source>
        <dbReference type="Proteomes" id="UP000472261"/>
    </source>
</evidence>
<dbReference type="PANTHER" id="PTHR14409:SF0">
    <property type="entry name" value="PROTEIN MANBAL"/>
    <property type="match status" value="1"/>
</dbReference>
<evidence type="ECO:0000313" key="6">
    <source>
        <dbReference type="Ensembl" id="ENSPCLP00000003013.1"/>
    </source>
</evidence>
<dbReference type="Proteomes" id="UP000472261">
    <property type="component" value="Unplaced"/>
</dbReference>
<dbReference type="Ensembl" id="ENSPCLT00000004147.1">
    <property type="protein sequence ID" value="ENSPCLP00000003013.1"/>
    <property type="gene ID" value="ENSPCLG00000002568.1"/>
</dbReference>
<accession>A0A669P9H7</accession>
<evidence type="ECO:0000256" key="3">
    <source>
        <dbReference type="ARBA" id="ARBA00022692"/>
    </source>
</evidence>
<evidence type="ECO:0000256" key="1">
    <source>
        <dbReference type="ARBA" id="ARBA00004167"/>
    </source>
</evidence>
<proteinExistence type="inferred from homology"/>
<reference evidence="6" key="1">
    <citation type="submission" date="2025-08" db="UniProtKB">
        <authorList>
            <consortium name="Ensembl"/>
        </authorList>
    </citation>
    <scope>IDENTIFICATION</scope>
</reference>
<keyword evidence="7" id="KW-1185">Reference proteome</keyword>
<comment type="subcellular location">
    <subcellularLocation>
        <location evidence="1">Membrane</location>
        <topology evidence="1">Single-pass membrane protein</topology>
    </subcellularLocation>
</comment>
<evidence type="ECO:0000256" key="2">
    <source>
        <dbReference type="ARBA" id="ARBA00006839"/>
    </source>
</evidence>
<comment type="similarity">
    <text evidence="2">Belongs to the UPF0239 family.</text>
</comment>
<dbReference type="OMA" id="KFHEVEH"/>
<reference evidence="6" key="2">
    <citation type="submission" date="2025-09" db="UniProtKB">
        <authorList>
            <consortium name="Ensembl"/>
        </authorList>
    </citation>
    <scope>IDENTIFICATION</scope>
</reference>
<dbReference type="AlphaFoldDB" id="A0A669P9H7"/>
<dbReference type="GO" id="GO:0016020">
    <property type="term" value="C:membrane"/>
    <property type="evidence" value="ECO:0007669"/>
    <property type="project" value="UniProtKB-SubCell"/>
</dbReference>
<protein>
    <submittedName>
        <fullName evidence="6">Uncharacterized protein</fullName>
    </submittedName>
</protein>